<reference evidence="1 2" key="1">
    <citation type="journal article" date="2012" name="J. Bacteriol.">
        <title>Complete genome sequence of Nocardia brasiliensis HUJEG-1.</title>
        <authorList>
            <person name="Vera-Cabrera L."/>
            <person name="Ortiz-Lopez R."/>
            <person name="Elizondo-Gonzalez R."/>
            <person name="Perez-Maya A.A."/>
            <person name="Ocampo-Candiani J."/>
        </authorList>
    </citation>
    <scope>NUCLEOTIDE SEQUENCE [LARGE SCALE GENOMIC DNA]</scope>
    <source>
        <strain evidence="2">ATCC 700358</strain>
    </source>
</reference>
<gene>
    <name evidence="1" type="ORF">O3I_001970</name>
</gene>
<proteinExistence type="predicted"/>
<dbReference type="EMBL" id="CP003876">
    <property type="protein sequence ID" value="AFT98356.1"/>
    <property type="molecule type" value="Genomic_DNA"/>
</dbReference>
<name>K0ELP5_NOCB7</name>
<dbReference type="STRING" id="1133849.O3I_001970"/>
<keyword evidence="2" id="KW-1185">Reference proteome</keyword>
<accession>K0ELP5</accession>
<dbReference type="RefSeq" id="WP_014981219.1">
    <property type="nucleotide sequence ID" value="NC_018681.1"/>
</dbReference>
<sequence length="66" mass="7302">MSTFEQLRQRVLLQAGNAGYGLVRQNRAPYGWDLVTVGGRKPVKSGSLIELDNWLAAQAASDRKSR</sequence>
<protein>
    <submittedName>
        <fullName evidence="1">Uncharacterized protein</fullName>
    </submittedName>
</protein>
<dbReference type="AlphaFoldDB" id="K0ELP5"/>
<dbReference type="Proteomes" id="UP000006304">
    <property type="component" value="Chromosome"/>
</dbReference>
<dbReference type="KEGG" id="nbr:O3I_001970"/>
<organism evidence="1 2">
    <name type="scientific">Nocardia brasiliensis (strain ATCC 700358 / HUJEG-1)</name>
    <dbReference type="NCBI Taxonomy" id="1133849"/>
    <lineage>
        <taxon>Bacteria</taxon>
        <taxon>Bacillati</taxon>
        <taxon>Actinomycetota</taxon>
        <taxon>Actinomycetes</taxon>
        <taxon>Mycobacteriales</taxon>
        <taxon>Nocardiaceae</taxon>
        <taxon>Nocardia</taxon>
    </lineage>
</organism>
<evidence type="ECO:0000313" key="1">
    <source>
        <dbReference type="EMBL" id="AFT98356.1"/>
    </source>
</evidence>
<dbReference type="HOGENOM" id="CLU_2826781_0_0_11"/>
<evidence type="ECO:0000313" key="2">
    <source>
        <dbReference type="Proteomes" id="UP000006304"/>
    </source>
</evidence>